<dbReference type="InterPro" id="IPR000383">
    <property type="entry name" value="Xaa-Pro-like_dom"/>
</dbReference>
<dbReference type="STRING" id="105231.A0A1Y1I6L6"/>
<evidence type="ECO:0000256" key="2">
    <source>
        <dbReference type="SAM" id="SignalP"/>
    </source>
</evidence>
<dbReference type="InterPro" id="IPR051411">
    <property type="entry name" value="Polyketide_trans_af380"/>
</dbReference>
<sequence length="349" mass="38331">MPWSSVCITAFCHSRSFLLAVVEGVRPPKMAPPRHGRYTVEPVTFQSEGVELVGNLYLPQGGDVSKAPAVAILGPFCYVKEQAPVQYATRLADEGFVALAFDCRTHGASKGEPRRLEEPQNKVVDLGSAIEFLKSRPEVDADKIAALGVCEGASEVMVAAASNPNIKAAAVVSGHYREHDNDVALIGGLELLGGEIKVEEAEARLQQRSEKAKAALEKYQATGEVEYIPIVDPLRKDVGLPWKPIWDWYHGWADRGIWENRVALMSYVRYMEFESLNAGAAQLKVPTIMIHGEFSDGPPSAYKHFETIASEKKKLVKEDGVNHFQFYEDPAVIDKAVGNAAEFLLEHLG</sequence>
<dbReference type="SUPFAM" id="SSF53474">
    <property type="entry name" value="alpha/beta-Hydrolases"/>
    <property type="match status" value="1"/>
</dbReference>
<gene>
    <name evidence="4" type="ORF">KFL_002990080</name>
</gene>
<feature type="signal peptide" evidence="2">
    <location>
        <begin position="1"/>
        <end position="24"/>
    </location>
</feature>
<comment type="similarity">
    <text evidence="1">Belongs to the polyketide transferase af380 family.</text>
</comment>
<name>A0A1Y1I6L6_KLENI</name>
<evidence type="ECO:0000313" key="5">
    <source>
        <dbReference type="Proteomes" id="UP000054558"/>
    </source>
</evidence>
<dbReference type="PANTHER" id="PTHR47751:SF1">
    <property type="entry name" value="SUPERFAMILY HYDROLASE, PUTATIVE (AFU_ORTHOLOGUE AFUA_2G16580)-RELATED"/>
    <property type="match status" value="1"/>
</dbReference>
<dbReference type="GO" id="GO:0016787">
    <property type="term" value="F:hydrolase activity"/>
    <property type="evidence" value="ECO:0007669"/>
    <property type="project" value="InterPro"/>
</dbReference>
<dbReference type="EMBL" id="DF237248">
    <property type="protein sequence ID" value="GAQ86600.1"/>
    <property type="molecule type" value="Genomic_DNA"/>
</dbReference>
<dbReference type="OMA" id="ETLHYSK"/>
<accession>A0A1Y1I6L6</accession>
<evidence type="ECO:0000259" key="3">
    <source>
        <dbReference type="Pfam" id="PF02129"/>
    </source>
</evidence>
<keyword evidence="2" id="KW-0732">Signal</keyword>
<dbReference type="OrthoDB" id="2498029at2759"/>
<dbReference type="Proteomes" id="UP000054558">
    <property type="component" value="Unassembled WGS sequence"/>
</dbReference>
<feature type="domain" description="Xaa-Pro dipeptidyl-peptidase-like" evidence="3">
    <location>
        <begin position="49"/>
        <end position="316"/>
    </location>
</feature>
<dbReference type="Gene3D" id="1.10.10.800">
    <property type="match status" value="1"/>
</dbReference>
<dbReference type="InterPro" id="IPR029058">
    <property type="entry name" value="AB_hydrolase_fold"/>
</dbReference>
<keyword evidence="5" id="KW-1185">Reference proteome</keyword>
<dbReference type="AlphaFoldDB" id="A0A1Y1I6L6"/>
<evidence type="ECO:0000256" key="1">
    <source>
        <dbReference type="ARBA" id="ARBA00029464"/>
    </source>
</evidence>
<organism evidence="4 5">
    <name type="scientific">Klebsormidium nitens</name>
    <name type="common">Green alga</name>
    <name type="synonym">Ulothrix nitens</name>
    <dbReference type="NCBI Taxonomy" id="105231"/>
    <lineage>
        <taxon>Eukaryota</taxon>
        <taxon>Viridiplantae</taxon>
        <taxon>Streptophyta</taxon>
        <taxon>Klebsormidiophyceae</taxon>
        <taxon>Klebsormidiales</taxon>
        <taxon>Klebsormidiaceae</taxon>
        <taxon>Klebsormidium</taxon>
    </lineage>
</organism>
<dbReference type="PANTHER" id="PTHR47751">
    <property type="entry name" value="SUPERFAMILY HYDROLASE, PUTATIVE (AFU_ORTHOLOGUE AFUA_2G16580)-RELATED"/>
    <property type="match status" value="1"/>
</dbReference>
<feature type="chain" id="PRO_5012123873" evidence="2">
    <location>
        <begin position="25"/>
        <end position="349"/>
    </location>
</feature>
<reference evidence="4 5" key="1">
    <citation type="journal article" date="2014" name="Nat. Commun.">
        <title>Klebsormidium flaccidum genome reveals primary factors for plant terrestrial adaptation.</title>
        <authorList>
            <person name="Hori K."/>
            <person name="Maruyama F."/>
            <person name="Fujisawa T."/>
            <person name="Togashi T."/>
            <person name="Yamamoto N."/>
            <person name="Seo M."/>
            <person name="Sato S."/>
            <person name="Yamada T."/>
            <person name="Mori H."/>
            <person name="Tajima N."/>
            <person name="Moriyama T."/>
            <person name="Ikeuchi M."/>
            <person name="Watanabe M."/>
            <person name="Wada H."/>
            <person name="Kobayashi K."/>
            <person name="Saito M."/>
            <person name="Masuda T."/>
            <person name="Sasaki-Sekimoto Y."/>
            <person name="Mashiguchi K."/>
            <person name="Awai K."/>
            <person name="Shimojima M."/>
            <person name="Masuda S."/>
            <person name="Iwai M."/>
            <person name="Nobusawa T."/>
            <person name="Narise T."/>
            <person name="Kondo S."/>
            <person name="Saito H."/>
            <person name="Sato R."/>
            <person name="Murakawa M."/>
            <person name="Ihara Y."/>
            <person name="Oshima-Yamada Y."/>
            <person name="Ohtaka K."/>
            <person name="Satoh M."/>
            <person name="Sonobe K."/>
            <person name="Ishii M."/>
            <person name="Ohtani R."/>
            <person name="Kanamori-Sato M."/>
            <person name="Honoki R."/>
            <person name="Miyazaki D."/>
            <person name="Mochizuki H."/>
            <person name="Umetsu J."/>
            <person name="Higashi K."/>
            <person name="Shibata D."/>
            <person name="Kamiya Y."/>
            <person name="Sato N."/>
            <person name="Nakamura Y."/>
            <person name="Tabata S."/>
            <person name="Ida S."/>
            <person name="Kurokawa K."/>
            <person name="Ohta H."/>
        </authorList>
    </citation>
    <scope>NUCLEOTIDE SEQUENCE [LARGE SCALE GENOMIC DNA]</scope>
    <source>
        <strain evidence="4 5">NIES-2285</strain>
    </source>
</reference>
<dbReference type="Pfam" id="PF02129">
    <property type="entry name" value="Peptidase_S15"/>
    <property type="match status" value="1"/>
</dbReference>
<protein>
    <submittedName>
        <fullName evidence="4">X-Pro dipeptidyl-peptidase (S15 family)</fullName>
    </submittedName>
</protein>
<proteinExistence type="inferred from homology"/>
<dbReference type="Gene3D" id="3.40.50.1820">
    <property type="entry name" value="alpha/beta hydrolase"/>
    <property type="match status" value="1"/>
</dbReference>
<evidence type="ECO:0000313" key="4">
    <source>
        <dbReference type="EMBL" id="GAQ86600.1"/>
    </source>
</evidence>